<evidence type="ECO:0000256" key="6">
    <source>
        <dbReference type="ARBA" id="ARBA00022917"/>
    </source>
</evidence>
<dbReference type="SUPFAM" id="SSF52374">
    <property type="entry name" value="Nucleotidylyl transferase"/>
    <property type="match status" value="1"/>
</dbReference>
<dbReference type="InterPro" id="IPR002302">
    <property type="entry name" value="Leu-tRNA-ligase"/>
</dbReference>
<evidence type="ECO:0000256" key="1">
    <source>
        <dbReference type="ARBA" id="ARBA00005594"/>
    </source>
</evidence>
<comment type="similarity">
    <text evidence="1">Belongs to the class-I aminoacyl-tRNA synthetase family.</text>
</comment>
<dbReference type="EC" id="6.1.1.4" evidence="2"/>
<dbReference type="PANTHER" id="PTHR43740:SF2">
    <property type="entry name" value="LEUCINE--TRNA LIGASE, MITOCHONDRIAL"/>
    <property type="match status" value="1"/>
</dbReference>
<name>A0A8C9GYM3_9PRIM</name>
<dbReference type="PRINTS" id="PR00985">
    <property type="entry name" value="TRNASYNTHLEU"/>
</dbReference>
<dbReference type="Proteomes" id="UP000694416">
    <property type="component" value="Unplaced"/>
</dbReference>
<keyword evidence="4" id="KW-0547">Nucleotide-binding</keyword>
<evidence type="ECO:0000313" key="11">
    <source>
        <dbReference type="Proteomes" id="UP000694416"/>
    </source>
</evidence>
<dbReference type="GO" id="GO:0005739">
    <property type="term" value="C:mitochondrion"/>
    <property type="evidence" value="ECO:0007669"/>
    <property type="project" value="TreeGrafter"/>
</dbReference>
<sequence>MCAYILDNNKCILFIQEEGKIIHDTSITNGSGGSGGSGGESKNSNDNIKKRSVAYNLLAYSPYSKSKSIYNLRDWLFSRQRYWGEPFPFLYRQNKSGKTNDKKNVDKSSDDDDMGNNCSSAKSRDDKKLQRKIKTKKMKIKKIKTKKMKTKKIKTKKIKIKKIKNSALSNVYIDKIPTCLPPFNKKIYEQKNEITSLYDDRNAHTYAENKVYSILSKFPNWIYQKRNKNVLYKRECDIMPQWAGSSWYYLRYIDPKNKKKIFKKKMVNFWLPVDLYVGGSEHAVLHLLYARFFHKFLYDLKLIKHKEPFKKLFNQGIILSATKFYVYTNLQNEFVSYEHVQAEINKKIDADYAHYVCENGENYKQLASDNVALNKTDNTEKRGDIYKLVNSFNYSLINNIYKKYEIDEKYVVKKKEKYYLKNDCSIEIQADYDKMSKSKGNVVNPIDIVKIYGSDCLRLHILFLGPIEQDKKWTLKGINGSFHFLENLYNLFVKKKKKKGNIKISSYSVSHDMCRQKRNSTSLKTDGDNIICKKCIKQKKINKKLMTLLFKTKMEVNNKEGKNQKKSNLPILLKSKVH</sequence>
<dbReference type="Pfam" id="PF00133">
    <property type="entry name" value="tRNA-synt_1"/>
    <property type="match status" value="2"/>
</dbReference>
<evidence type="ECO:0000256" key="7">
    <source>
        <dbReference type="ARBA" id="ARBA00023146"/>
    </source>
</evidence>
<dbReference type="InterPro" id="IPR002300">
    <property type="entry name" value="aa-tRNA-synth_Ia"/>
</dbReference>
<keyword evidence="5" id="KW-0067">ATP-binding</keyword>
<accession>A0A8C9GYM3</accession>
<protein>
    <recommendedName>
        <fullName evidence="2">leucine--tRNA ligase</fullName>
        <ecNumber evidence="2">6.1.1.4</ecNumber>
    </recommendedName>
</protein>
<feature type="region of interest" description="Disordered" evidence="8">
    <location>
        <begin position="25"/>
        <end position="46"/>
    </location>
</feature>
<evidence type="ECO:0000256" key="3">
    <source>
        <dbReference type="ARBA" id="ARBA00022598"/>
    </source>
</evidence>
<dbReference type="GO" id="GO:0006429">
    <property type="term" value="P:leucyl-tRNA aminoacylation"/>
    <property type="evidence" value="ECO:0007669"/>
    <property type="project" value="InterPro"/>
</dbReference>
<keyword evidence="11" id="KW-1185">Reference proteome</keyword>
<proteinExistence type="inferred from homology"/>
<dbReference type="GO" id="GO:0032543">
    <property type="term" value="P:mitochondrial translation"/>
    <property type="evidence" value="ECO:0007669"/>
    <property type="project" value="TreeGrafter"/>
</dbReference>
<dbReference type="Ensembl" id="ENSPTET00000018336.1">
    <property type="protein sequence ID" value="ENSPTEP00000012156.1"/>
    <property type="gene ID" value="ENSPTEG00000013689.1"/>
</dbReference>
<feature type="domain" description="Aminoacyl-tRNA synthetase class Ia" evidence="9">
    <location>
        <begin position="430"/>
        <end position="473"/>
    </location>
</feature>
<evidence type="ECO:0000313" key="10">
    <source>
        <dbReference type="Ensembl" id="ENSPTEP00000012156.1"/>
    </source>
</evidence>
<keyword evidence="3" id="KW-0436">Ligase</keyword>
<feature type="compositionally biased region" description="Gly residues" evidence="8">
    <location>
        <begin position="30"/>
        <end position="39"/>
    </location>
</feature>
<dbReference type="Gene3D" id="1.10.730.10">
    <property type="entry name" value="Isoleucyl-tRNA Synthetase, Domain 1"/>
    <property type="match status" value="1"/>
</dbReference>
<feature type="region of interest" description="Disordered" evidence="8">
    <location>
        <begin position="94"/>
        <end position="133"/>
    </location>
</feature>
<evidence type="ECO:0000256" key="2">
    <source>
        <dbReference type="ARBA" id="ARBA00013164"/>
    </source>
</evidence>
<evidence type="ECO:0000256" key="5">
    <source>
        <dbReference type="ARBA" id="ARBA00022840"/>
    </source>
</evidence>
<dbReference type="GO" id="GO:0004823">
    <property type="term" value="F:leucine-tRNA ligase activity"/>
    <property type="evidence" value="ECO:0007669"/>
    <property type="project" value="UniProtKB-EC"/>
</dbReference>
<dbReference type="Gene3D" id="3.40.50.620">
    <property type="entry name" value="HUPs"/>
    <property type="match status" value="2"/>
</dbReference>
<keyword evidence="7" id="KW-0030">Aminoacyl-tRNA synthetase</keyword>
<feature type="compositionally biased region" description="Basic and acidic residues" evidence="8">
    <location>
        <begin position="98"/>
        <end position="108"/>
    </location>
</feature>
<dbReference type="InterPro" id="IPR014729">
    <property type="entry name" value="Rossmann-like_a/b/a_fold"/>
</dbReference>
<feature type="domain" description="Aminoacyl-tRNA synthetase class Ia" evidence="9">
    <location>
        <begin position="68"/>
        <end position="143"/>
    </location>
</feature>
<evidence type="ECO:0000259" key="9">
    <source>
        <dbReference type="Pfam" id="PF00133"/>
    </source>
</evidence>
<dbReference type="AlphaFoldDB" id="A0A8C9GYM3"/>
<dbReference type="GO" id="GO:0005524">
    <property type="term" value="F:ATP binding"/>
    <property type="evidence" value="ECO:0007669"/>
    <property type="project" value="UniProtKB-KW"/>
</dbReference>
<dbReference type="PANTHER" id="PTHR43740">
    <property type="entry name" value="LEUCYL-TRNA SYNTHETASE"/>
    <property type="match status" value="1"/>
</dbReference>
<evidence type="ECO:0000256" key="8">
    <source>
        <dbReference type="SAM" id="MobiDB-lite"/>
    </source>
</evidence>
<keyword evidence="6" id="KW-0648">Protein biosynthesis</keyword>
<evidence type="ECO:0000256" key="4">
    <source>
        <dbReference type="ARBA" id="ARBA00022741"/>
    </source>
</evidence>
<reference evidence="10" key="1">
    <citation type="submission" date="2025-08" db="UniProtKB">
        <authorList>
            <consortium name="Ensembl"/>
        </authorList>
    </citation>
    <scope>IDENTIFICATION</scope>
</reference>
<reference evidence="10" key="2">
    <citation type="submission" date="2025-09" db="UniProtKB">
        <authorList>
            <consortium name="Ensembl"/>
        </authorList>
    </citation>
    <scope>IDENTIFICATION</scope>
</reference>
<organism evidence="10 11">
    <name type="scientific">Piliocolobus tephrosceles</name>
    <name type="common">Ugandan red Colobus</name>
    <dbReference type="NCBI Taxonomy" id="591936"/>
    <lineage>
        <taxon>Eukaryota</taxon>
        <taxon>Metazoa</taxon>
        <taxon>Chordata</taxon>
        <taxon>Craniata</taxon>
        <taxon>Vertebrata</taxon>
        <taxon>Euteleostomi</taxon>
        <taxon>Mammalia</taxon>
        <taxon>Eutheria</taxon>
        <taxon>Euarchontoglires</taxon>
        <taxon>Primates</taxon>
        <taxon>Haplorrhini</taxon>
        <taxon>Catarrhini</taxon>
        <taxon>Cercopithecidae</taxon>
        <taxon>Colobinae</taxon>
        <taxon>Piliocolobus</taxon>
    </lineage>
</organism>